<evidence type="ECO:0000313" key="2">
    <source>
        <dbReference type="Proteomes" id="UP000249341"/>
    </source>
</evidence>
<dbReference type="Proteomes" id="UP000249341">
    <property type="component" value="Unassembled WGS sequence"/>
</dbReference>
<name>A0A327ZAK9_9ACTN</name>
<accession>A0A327ZAK9</accession>
<evidence type="ECO:0000313" key="1">
    <source>
        <dbReference type="EMBL" id="RAK36632.1"/>
    </source>
</evidence>
<proteinExistence type="predicted"/>
<sequence length="125" mass="13699">MQIEQLVDRGEDAAGAIETLNQTTGHNFGVDDFHYRCGASDRAELVEWACAPPPVRLPDVTRDELVEIVRHILADPTDDWYIAAFDLNTVMPGASSLIFHPPSELKEATAEAIVNAALAYRPIAL</sequence>
<organism evidence="1 2">
    <name type="scientific">Actinoplanes lutulentus</name>
    <dbReference type="NCBI Taxonomy" id="1287878"/>
    <lineage>
        <taxon>Bacteria</taxon>
        <taxon>Bacillati</taxon>
        <taxon>Actinomycetota</taxon>
        <taxon>Actinomycetes</taxon>
        <taxon>Micromonosporales</taxon>
        <taxon>Micromonosporaceae</taxon>
        <taxon>Actinoplanes</taxon>
    </lineage>
</organism>
<keyword evidence="2" id="KW-1185">Reference proteome</keyword>
<comment type="caution">
    <text evidence="1">The sequence shown here is derived from an EMBL/GenBank/DDBJ whole genome shotgun (WGS) entry which is preliminary data.</text>
</comment>
<dbReference type="AlphaFoldDB" id="A0A327ZAK9"/>
<dbReference type="Gene3D" id="1.10.1200.20">
    <property type="entry name" value="Colicin E immunity protein"/>
    <property type="match status" value="1"/>
</dbReference>
<reference evidence="1 2" key="1">
    <citation type="submission" date="2018-06" db="EMBL/GenBank/DDBJ databases">
        <title>Genomic Encyclopedia of Type Strains, Phase III (KMG-III): the genomes of soil and plant-associated and newly described type strains.</title>
        <authorList>
            <person name="Whitman W."/>
        </authorList>
    </citation>
    <scope>NUCLEOTIDE SEQUENCE [LARGE SCALE GENOMIC DNA]</scope>
    <source>
        <strain evidence="1 2">CGMCC 4.7090</strain>
    </source>
</reference>
<dbReference type="InterPro" id="IPR035900">
    <property type="entry name" value="Colicin_E_sf"/>
</dbReference>
<protein>
    <submittedName>
        <fullName evidence="1">Uncharacterized protein</fullName>
    </submittedName>
</protein>
<dbReference type="EMBL" id="QLMJ01000008">
    <property type="protein sequence ID" value="RAK36632.1"/>
    <property type="molecule type" value="Genomic_DNA"/>
</dbReference>
<gene>
    <name evidence="1" type="ORF">B0I29_108222</name>
</gene>